<proteinExistence type="predicted"/>
<reference evidence="1 2" key="1">
    <citation type="submission" date="2022-12" db="EMBL/GenBank/DDBJ databases">
        <title>Chromosome-level genome of Tegillarca granosa.</title>
        <authorList>
            <person name="Kim J."/>
        </authorList>
    </citation>
    <scope>NUCLEOTIDE SEQUENCE [LARGE SCALE GENOMIC DNA]</scope>
    <source>
        <strain evidence="1">Teg-2019</strain>
        <tissue evidence="1">Adductor muscle</tissue>
    </source>
</reference>
<keyword evidence="2" id="KW-1185">Reference proteome</keyword>
<gene>
    <name evidence="1" type="ORF">KUTeg_010861</name>
</gene>
<accession>A0ABQ9F4J7</accession>
<protein>
    <submittedName>
        <fullName evidence="1">Uncharacterized protein</fullName>
    </submittedName>
</protein>
<dbReference type="Proteomes" id="UP001217089">
    <property type="component" value="Unassembled WGS sequence"/>
</dbReference>
<organism evidence="1 2">
    <name type="scientific">Tegillarca granosa</name>
    <name type="common">Malaysian cockle</name>
    <name type="synonym">Anadara granosa</name>
    <dbReference type="NCBI Taxonomy" id="220873"/>
    <lineage>
        <taxon>Eukaryota</taxon>
        <taxon>Metazoa</taxon>
        <taxon>Spiralia</taxon>
        <taxon>Lophotrochozoa</taxon>
        <taxon>Mollusca</taxon>
        <taxon>Bivalvia</taxon>
        <taxon>Autobranchia</taxon>
        <taxon>Pteriomorphia</taxon>
        <taxon>Arcoida</taxon>
        <taxon>Arcoidea</taxon>
        <taxon>Arcidae</taxon>
        <taxon>Tegillarca</taxon>
    </lineage>
</organism>
<evidence type="ECO:0000313" key="2">
    <source>
        <dbReference type="Proteomes" id="UP001217089"/>
    </source>
</evidence>
<name>A0ABQ9F4J7_TEGGR</name>
<evidence type="ECO:0000313" key="1">
    <source>
        <dbReference type="EMBL" id="KAJ8311506.1"/>
    </source>
</evidence>
<dbReference type="EMBL" id="JARBDR010000496">
    <property type="protein sequence ID" value="KAJ8311506.1"/>
    <property type="molecule type" value="Genomic_DNA"/>
</dbReference>
<comment type="caution">
    <text evidence="1">The sequence shown here is derived from an EMBL/GenBank/DDBJ whole genome shotgun (WGS) entry which is preliminary data.</text>
</comment>
<sequence>MSQSSEVDIFASKASMLLRGAGVIVKGSNIVKCMSFALHSYTNWRNQVRLKSCLYRELVHIWSV</sequence>